<evidence type="ECO:0000256" key="5">
    <source>
        <dbReference type="ARBA" id="ARBA00022801"/>
    </source>
</evidence>
<evidence type="ECO:0000313" key="11">
    <source>
        <dbReference type="EMBL" id="WWT34523.1"/>
    </source>
</evidence>
<dbReference type="SUPFAM" id="SSF141523">
    <property type="entry name" value="L,D-transpeptidase catalytic domain-like"/>
    <property type="match status" value="1"/>
</dbReference>
<keyword evidence="8 9" id="KW-0961">Cell wall biogenesis/degradation</keyword>
<dbReference type="Proteomes" id="UP001369958">
    <property type="component" value="Chromosome"/>
</dbReference>
<evidence type="ECO:0000256" key="1">
    <source>
        <dbReference type="ARBA" id="ARBA00004752"/>
    </source>
</evidence>
<evidence type="ECO:0000256" key="2">
    <source>
        <dbReference type="ARBA" id="ARBA00005992"/>
    </source>
</evidence>
<gene>
    <name evidence="11" type="ORF">V6617_08680</name>
</gene>
<evidence type="ECO:0000313" key="12">
    <source>
        <dbReference type="Proteomes" id="UP001369958"/>
    </source>
</evidence>
<evidence type="ECO:0000256" key="9">
    <source>
        <dbReference type="PROSITE-ProRule" id="PRU01373"/>
    </source>
</evidence>
<dbReference type="Pfam" id="PF03734">
    <property type="entry name" value="YkuD"/>
    <property type="match status" value="1"/>
</dbReference>
<evidence type="ECO:0000256" key="3">
    <source>
        <dbReference type="ARBA" id="ARBA00022676"/>
    </source>
</evidence>
<name>A0ABZ2I9V0_9HYPH</name>
<dbReference type="EC" id="2.3.2.-" evidence="11"/>
<keyword evidence="6 9" id="KW-0133">Cell shape</keyword>
<keyword evidence="11" id="KW-0012">Acyltransferase</keyword>
<dbReference type="EMBL" id="CP146275">
    <property type="protein sequence ID" value="WWT34523.1"/>
    <property type="molecule type" value="Genomic_DNA"/>
</dbReference>
<keyword evidence="3" id="KW-0328">Glycosyltransferase</keyword>
<feature type="active site" description="Nucleophile" evidence="9">
    <location>
        <position position="185"/>
    </location>
</feature>
<dbReference type="PROSITE" id="PS51257">
    <property type="entry name" value="PROKAR_LIPOPROTEIN"/>
    <property type="match status" value="1"/>
</dbReference>
<feature type="domain" description="L,D-TPase catalytic" evidence="10">
    <location>
        <begin position="72"/>
        <end position="209"/>
    </location>
</feature>
<evidence type="ECO:0000256" key="7">
    <source>
        <dbReference type="ARBA" id="ARBA00022984"/>
    </source>
</evidence>
<dbReference type="InterPro" id="IPR005490">
    <property type="entry name" value="LD_TPept_cat_dom"/>
</dbReference>
<dbReference type="InterPro" id="IPR050979">
    <property type="entry name" value="LD-transpeptidase"/>
</dbReference>
<dbReference type="GO" id="GO:0016746">
    <property type="term" value="F:acyltransferase activity"/>
    <property type="evidence" value="ECO:0007669"/>
    <property type="project" value="UniProtKB-KW"/>
</dbReference>
<reference evidence="11 12" key="1">
    <citation type="submission" date="2024-02" db="EMBL/GenBank/DDBJ databases">
        <title>Complete genome sequence of Pelagibacterium nitratireducens ZH15.</title>
        <authorList>
            <person name="Zhao L.H."/>
        </authorList>
    </citation>
    <scope>NUCLEOTIDE SEQUENCE [LARGE SCALE GENOMIC DNA]</scope>
    <source>
        <strain evidence="11 12">ZH15</strain>
    </source>
</reference>
<proteinExistence type="inferred from homology"/>
<evidence type="ECO:0000256" key="6">
    <source>
        <dbReference type="ARBA" id="ARBA00022960"/>
    </source>
</evidence>
<dbReference type="PANTHER" id="PTHR30582:SF24">
    <property type="entry name" value="L,D-TRANSPEPTIDASE ERFK_SRFK-RELATED"/>
    <property type="match status" value="1"/>
</dbReference>
<keyword evidence="12" id="KW-1185">Reference proteome</keyword>
<feature type="active site" description="Proton donor/acceptor" evidence="9">
    <location>
        <position position="169"/>
    </location>
</feature>
<dbReference type="Gene3D" id="2.40.440.10">
    <property type="entry name" value="L,D-transpeptidase catalytic domain-like"/>
    <property type="match status" value="1"/>
</dbReference>
<dbReference type="PROSITE" id="PS52029">
    <property type="entry name" value="LD_TPASE"/>
    <property type="match status" value="1"/>
</dbReference>
<comment type="similarity">
    <text evidence="2">Belongs to the YkuD family.</text>
</comment>
<evidence type="ECO:0000259" key="10">
    <source>
        <dbReference type="PROSITE" id="PS52029"/>
    </source>
</evidence>
<dbReference type="PANTHER" id="PTHR30582">
    <property type="entry name" value="L,D-TRANSPEPTIDASE"/>
    <property type="match status" value="1"/>
</dbReference>
<evidence type="ECO:0000256" key="8">
    <source>
        <dbReference type="ARBA" id="ARBA00023316"/>
    </source>
</evidence>
<sequence>MSLTRRGFLVGLPLFLAACSTRTSSSVSSMSMVNAYGPVTDEPFPLAALNARLIKPELRRQRVDYETNHPKGTIVVDTPARFLYLVEDEGKAMRYGVGVGREGLALRGNAYIGRKAEWPSWTPTANMLRRDPEANGPYRNGMAGGPNNPLGARALYLYRSGGDTMFRIHGTNQPQSIGLAMSSGCIRMLNHDIIDLYERVPSGTRVVVIQA</sequence>
<dbReference type="InterPro" id="IPR038063">
    <property type="entry name" value="Transpep_catalytic_dom"/>
</dbReference>
<protein>
    <submittedName>
        <fullName evidence="11">L,D-transpeptidase</fullName>
        <ecNumber evidence="11">2.3.2.-</ecNumber>
    </submittedName>
</protein>
<accession>A0ABZ2I9V0</accession>
<dbReference type="CDD" id="cd16913">
    <property type="entry name" value="YkuD_like"/>
    <property type="match status" value="1"/>
</dbReference>
<keyword evidence="4 11" id="KW-0808">Transferase</keyword>
<organism evidence="11 12">
    <name type="scientific">Pelagibacterium nitratireducens</name>
    <dbReference type="NCBI Taxonomy" id="1046114"/>
    <lineage>
        <taxon>Bacteria</taxon>
        <taxon>Pseudomonadati</taxon>
        <taxon>Pseudomonadota</taxon>
        <taxon>Alphaproteobacteria</taxon>
        <taxon>Hyphomicrobiales</taxon>
        <taxon>Devosiaceae</taxon>
        <taxon>Pelagibacterium</taxon>
    </lineage>
</organism>
<keyword evidence="7 9" id="KW-0573">Peptidoglycan synthesis</keyword>
<keyword evidence="5" id="KW-0378">Hydrolase</keyword>
<evidence type="ECO:0000256" key="4">
    <source>
        <dbReference type="ARBA" id="ARBA00022679"/>
    </source>
</evidence>
<comment type="pathway">
    <text evidence="1 9">Cell wall biogenesis; peptidoglycan biosynthesis.</text>
</comment>
<dbReference type="RefSeq" id="WP_338610468.1">
    <property type="nucleotide sequence ID" value="NZ_CP146275.1"/>
</dbReference>